<dbReference type="InterPro" id="IPR008397">
    <property type="entry name" value="Alginate_lyase_dom"/>
</dbReference>
<keyword evidence="9" id="KW-1185">Reference proteome</keyword>
<protein>
    <submittedName>
        <fullName evidence="8">Heparinase II/III family protein</fullName>
    </submittedName>
</protein>
<reference evidence="8 9" key="1">
    <citation type="submission" date="2022-05" db="EMBL/GenBank/DDBJ databases">
        <title>Luteimonas sp. SX5, whole genome shotgun sequencing project.</title>
        <authorList>
            <person name="Zhao G."/>
            <person name="Shen L."/>
        </authorList>
    </citation>
    <scope>NUCLEOTIDE SEQUENCE [LARGE SCALE GENOMIC DNA]</scope>
    <source>
        <strain evidence="8 9">SX5</strain>
    </source>
</reference>
<evidence type="ECO:0000256" key="5">
    <source>
        <dbReference type="SAM" id="SignalP"/>
    </source>
</evidence>
<dbReference type="Pfam" id="PF07940">
    <property type="entry name" value="Hepar_II_III_C"/>
    <property type="match status" value="1"/>
</dbReference>
<dbReference type="Gene3D" id="1.50.10.100">
    <property type="entry name" value="Chondroitin AC/alginate lyase"/>
    <property type="match status" value="1"/>
</dbReference>
<dbReference type="Gene3D" id="2.70.98.70">
    <property type="match status" value="1"/>
</dbReference>
<dbReference type="EMBL" id="JAMBEP010000004">
    <property type="protein sequence ID" value="MCL1635842.1"/>
    <property type="molecule type" value="Genomic_DNA"/>
</dbReference>
<keyword evidence="3" id="KW-0574">Periplasm</keyword>
<dbReference type="PANTHER" id="PTHR39210">
    <property type="entry name" value="HEPARIN-SULFATE LYASE"/>
    <property type="match status" value="1"/>
</dbReference>
<evidence type="ECO:0000313" key="9">
    <source>
        <dbReference type="Proteomes" id="UP001431217"/>
    </source>
</evidence>
<dbReference type="RefSeq" id="WP_249475757.1">
    <property type="nucleotide sequence ID" value="NZ_JAMBEP010000004.1"/>
</dbReference>
<feature type="domain" description="Alginate lyase" evidence="6">
    <location>
        <begin position="97"/>
        <end position="299"/>
    </location>
</feature>
<dbReference type="InterPro" id="IPR012480">
    <property type="entry name" value="Hepar_II_III_C"/>
</dbReference>
<evidence type="ECO:0000259" key="7">
    <source>
        <dbReference type="Pfam" id="PF07940"/>
    </source>
</evidence>
<dbReference type="InterPro" id="IPR008929">
    <property type="entry name" value="Chondroitin_lyas"/>
</dbReference>
<sequence>MKRIVVWLALALALAFAANAQPPAAQDGTQPVLVDGRDWQRMRAEGAHAPMFAAEQARVERMVRAAMAQGVVVPVPKDPGGGYTHEQHKRNYLALQGAGALYRLTGDRAYADFARDMLLEYARLYPTLGPHPARRGEQTSGRLFWQQLNDSVWLAHAIQGYDAIRDTLTAADRDRVDEDVFRRMARFLSEESPERFDAIHNHATWATAGVGMTGYVLRDRDLVDRALLGLAKDGRAGFLAQVDRLFSPDGYYAEGPYYQRYALAPFVIFAGAIQRNDPQRGIFKRKDGVLLKAVDTLVQTSYAGYFFPINDAMPDKGLDTEELVAGIAIAYAQTQDARLLSVAQRQGRTVLTPEGLRVAEGVAEKLAKPFAFRPLMLRDGADGDRGGLAILRMDDGHPDDEHGQALVMKNTSQGMGHGHFDKLNWLFYDNGRAVVTDYGAARFLNVEAKSGGTYLPENNSWAKQTVAHNTLVVDERSHFDGDWKRGEAYAPEPLLFDAKADTQIASARMRDAYDGVTFTRTLALVRHPDLLFPAAVDLLRVEGAAPARYDLPLHFNGHIMSVGFQAQRHDAVRPVLGARAGYQHLWVDAESAASTEVRSLAWLLGGRFYTYRFGASAPSRAWLVESGANDPDFNLRREPALIQRVDGAADATFFGVLEPHGEYNGTAEYVRGADSRIAGIAHVRGGDASIVVLRLTSGSALALAVADDPASDRAHRIVANGRTYEWKGAWARFDSPAAQSARPGPPDTKESP</sequence>
<dbReference type="InterPro" id="IPR054935">
    <property type="entry name" value="Alg_lyase"/>
</dbReference>
<evidence type="ECO:0000259" key="6">
    <source>
        <dbReference type="Pfam" id="PF05426"/>
    </source>
</evidence>
<evidence type="ECO:0000256" key="3">
    <source>
        <dbReference type="ARBA" id="ARBA00022764"/>
    </source>
</evidence>
<comment type="caution">
    <text evidence="8">The sequence shown here is derived from an EMBL/GenBank/DDBJ whole genome shotgun (WGS) entry which is preliminary data.</text>
</comment>
<keyword evidence="2 5" id="KW-0732">Signal</keyword>
<evidence type="ECO:0000256" key="1">
    <source>
        <dbReference type="ARBA" id="ARBA00004418"/>
    </source>
</evidence>
<dbReference type="SUPFAM" id="SSF48230">
    <property type="entry name" value="Chondroitin AC/alginate lyase"/>
    <property type="match status" value="1"/>
</dbReference>
<evidence type="ECO:0000256" key="2">
    <source>
        <dbReference type="ARBA" id="ARBA00022729"/>
    </source>
</evidence>
<gene>
    <name evidence="8" type="ORF">M2650_14525</name>
</gene>
<dbReference type="PANTHER" id="PTHR39210:SF1">
    <property type="entry name" value="HEPARIN-SULFATE LYASE"/>
    <property type="match status" value="1"/>
</dbReference>
<organism evidence="8 9">
    <name type="scientific">Luteimonas galliterrae</name>
    <dbReference type="NCBI Taxonomy" id="2940486"/>
    <lineage>
        <taxon>Bacteria</taxon>
        <taxon>Pseudomonadati</taxon>
        <taxon>Pseudomonadota</taxon>
        <taxon>Gammaproteobacteria</taxon>
        <taxon>Lysobacterales</taxon>
        <taxon>Lysobacteraceae</taxon>
        <taxon>Luteimonas</taxon>
    </lineage>
</organism>
<feature type="domain" description="Heparinase II/III-like C-terminal" evidence="7">
    <location>
        <begin position="377"/>
        <end position="642"/>
    </location>
</feature>
<proteinExistence type="predicted"/>
<evidence type="ECO:0000313" key="8">
    <source>
        <dbReference type="EMBL" id="MCL1635842.1"/>
    </source>
</evidence>
<keyword evidence="4" id="KW-0456">Lyase</keyword>
<comment type="subcellular location">
    <subcellularLocation>
        <location evidence="1">Periplasm</location>
    </subcellularLocation>
</comment>
<accession>A0ABT0MLU2</accession>
<dbReference type="NCBIfam" id="NF042990">
    <property type="entry name" value="olalg_lyase"/>
    <property type="match status" value="1"/>
</dbReference>
<evidence type="ECO:0000256" key="4">
    <source>
        <dbReference type="ARBA" id="ARBA00023239"/>
    </source>
</evidence>
<dbReference type="Proteomes" id="UP001431217">
    <property type="component" value="Unassembled WGS sequence"/>
</dbReference>
<name>A0ABT0MLU2_9GAMM</name>
<feature type="signal peptide" evidence="5">
    <location>
        <begin position="1"/>
        <end position="20"/>
    </location>
</feature>
<feature type="chain" id="PRO_5047253885" evidence="5">
    <location>
        <begin position="21"/>
        <end position="752"/>
    </location>
</feature>
<dbReference type="Pfam" id="PF05426">
    <property type="entry name" value="Alginate_lyase"/>
    <property type="match status" value="1"/>
</dbReference>